<keyword evidence="8" id="KW-0576">Peroxisome</keyword>
<dbReference type="Gene3D" id="3.40.50.720">
    <property type="entry name" value="NAD(P)-binding Rossmann-like Domain"/>
    <property type="match status" value="1"/>
</dbReference>
<dbReference type="InterPro" id="IPR001753">
    <property type="entry name" value="Enoyl-CoA_hydra/iso"/>
</dbReference>
<dbReference type="GO" id="GO:0070403">
    <property type="term" value="F:NAD+ binding"/>
    <property type="evidence" value="ECO:0007669"/>
    <property type="project" value="InterPro"/>
</dbReference>
<dbReference type="SUPFAM" id="SSF52096">
    <property type="entry name" value="ClpP/crotonase"/>
    <property type="match status" value="1"/>
</dbReference>
<evidence type="ECO:0000256" key="3">
    <source>
        <dbReference type="ARBA" id="ARBA00022832"/>
    </source>
</evidence>
<comment type="pathway">
    <text evidence="2">Lipid metabolism; fatty acid beta-oxidation.</text>
</comment>
<proteinExistence type="predicted"/>
<dbReference type="GO" id="GO:0006635">
    <property type="term" value="P:fatty acid beta-oxidation"/>
    <property type="evidence" value="ECO:0007669"/>
    <property type="project" value="UniProtKB-UniPathway"/>
</dbReference>
<evidence type="ECO:0000256" key="12">
    <source>
        <dbReference type="ARBA" id="ARBA00049556"/>
    </source>
</evidence>
<accession>A0A0F4U1V5</accession>
<dbReference type="InterPro" id="IPR008927">
    <property type="entry name" value="6-PGluconate_DH-like_C_sf"/>
</dbReference>
<evidence type="ECO:0000256" key="4">
    <source>
        <dbReference type="ARBA" id="ARBA00022963"/>
    </source>
</evidence>
<keyword evidence="6" id="KW-0520">NAD</keyword>
<dbReference type="InterPro" id="IPR029045">
    <property type="entry name" value="ClpP/crotonase-like_dom_sf"/>
</dbReference>
<dbReference type="UniPathway" id="UPA00659"/>
<dbReference type="GO" id="GO:0003857">
    <property type="term" value="F:(3S)-3-hydroxyacyl-CoA dehydrogenase (NAD+) activity"/>
    <property type="evidence" value="ECO:0007669"/>
    <property type="project" value="UniProtKB-EC"/>
</dbReference>
<keyword evidence="9" id="KW-0413">Isomerase</keyword>
<keyword evidence="7" id="KW-0443">Lipid metabolism</keyword>
<evidence type="ECO:0000256" key="2">
    <source>
        <dbReference type="ARBA" id="ARBA00005005"/>
    </source>
</evidence>
<keyword evidence="11" id="KW-0511">Multifunctional enzyme</keyword>
<keyword evidence="3" id="KW-0276">Fatty acid metabolism</keyword>
<evidence type="ECO:0000256" key="1">
    <source>
        <dbReference type="ARBA" id="ARBA00004275"/>
    </source>
</evidence>
<evidence type="ECO:0000259" key="14">
    <source>
        <dbReference type="Pfam" id="PF02737"/>
    </source>
</evidence>
<dbReference type="AlphaFoldDB" id="A0A0F4U1V5"/>
<dbReference type="SUPFAM" id="SSF48179">
    <property type="entry name" value="6-phosphogluconate dehydrogenase C-terminal domain-like"/>
    <property type="match status" value="2"/>
</dbReference>
<dbReference type="Pfam" id="PF00725">
    <property type="entry name" value="3HCDH"/>
    <property type="match status" value="2"/>
</dbReference>
<organism evidence="15 16">
    <name type="scientific">Pseudomonas fluorescens</name>
    <dbReference type="NCBI Taxonomy" id="294"/>
    <lineage>
        <taxon>Bacteria</taxon>
        <taxon>Pseudomonadati</taxon>
        <taxon>Pseudomonadota</taxon>
        <taxon>Gammaproteobacteria</taxon>
        <taxon>Pseudomonadales</taxon>
        <taxon>Pseudomonadaceae</taxon>
        <taxon>Pseudomonas</taxon>
    </lineage>
</organism>
<dbReference type="Gene3D" id="3.90.226.10">
    <property type="entry name" value="2-enoyl-CoA Hydratase, Chain A, domain 1"/>
    <property type="match status" value="1"/>
</dbReference>
<keyword evidence="10" id="KW-0456">Lyase</keyword>
<feature type="domain" description="3-hydroxyacyl-CoA dehydrogenase C-terminal" evidence="13">
    <location>
        <begin position="481"/>
        <end position="574"/>
    </location>
</feature>
<dbReference type="EMBL" id="LACC01000006">
    <property type="protein sequence ID" value="KJZ49707.1"/>
    <property type="molecule type" value="Genomic_DNA"/>
</dbReference>
<evidence type="ECO:0000256" key="5">
    <source>
        <dbReference type="ARBA" id="ARBA00023002"/>
    </source>
</evidence>
<sequence>MNDLIHYQNEGPLALIGLARAPVNALGQALREQLLEACDRAAADASVKAIVLYGEGLPFSAGADISEFGSPASFARPDLPGLLIRLTELDKPLIAAIGGLAFGGGLELALACGYRVAEAGARLGLPEIKLGLLPGAGGTQRLPRLIGAEAALEMIASGQPINANRALTLGLLDRVAQSADSLLDTAKALAAELIAGQAPARPTWPQANPGAALPANYFADYRAANQARWKGQSAPQRVVTAIEAACNLPLAEGLAREGELFKEAEASSESEALRHVFFAEREVGKLPGLDAGTPIRPVTQVAVIGAGTMGGGIAMNFANAGMAVTLLELKADALARGLELIRKNYETSVQRGKLAAGQMDERLALIHGTLDYADIADADLVIEAVFENLSIKQQVFRTLDEVCKVGAILASNTSTLDVDAIAAVTRRPQDVVGLHFFSPANVMRLLEVVRGTATAADVLATTLKIAKRIGKIPVVSGVCFGFIGNRMLEPYSREAHRLLLEGATPAQIDSVLTGLGMAMGVMAMHDLAGIDVSFLVRESRRDVIAHDPGYCKLADALYALGRFGQKSSRGYYRYEGRERKDDPEVVALAERIAGELGIQRRVISDQEIHDRCLLMLVNEGIQLLDEGIAQRSSDIDLVWINGYGFPAWRGGPLHYAEGLGLAQVLERIGHYRQTLGAYGAMWFQPAALLEHLVASGKTRIERI</sequence>
<dbReference type="PANTHER" id="PTHR23309">
    <property type="entry name" value="3-HYDROXYACYL-COA DEHYROGENASE"/>
    <property type="match status" value="1"/>
</dbReference>
<comment type="subcellular location">
    <subcellularLocation>
        <location evidence="1">Peroxisome</location>
    </subcellularLocation>
</comment>
<evidence type="ECO:0000256" key="11">
    <source>
        <dbReference type="ARBA" id="ARBA00023268"/>
    </source>
</evidence>
<feature type="domain" description="3-hydroxyacyl-CoA dehydrogenase C-terminal" evidence="13">
    <location>
        <begin position="609"/>
        <end position="697"/>
    </location>
</feature>
<name>A0A0F4U1V5_PSEFL</name>
<dbReference type="PATRIC" id="fig|294.132.peg.5383"/>
<evidence type="ECO:0000259" key="13">
    <source>
        <dbReference type="Pfam" id="PF00725"/>
    </source>
</evidence>
<dbReference type="FunFam" id="3.40.50.720:FF:000009">
    <property type="entry name" value="Fatty oxidation complex, alpha subunit"/>
    <property type="match status" value="1"/>
</dbReference>
<dbReference type="GO" id="GO:0016853">
    <property type="term" value="F:isomerase activity"/>
    <property type="evidence" value="ECO:0007669"/>
    <property type="project" value="UniProtKB-KW"/>
</dbReference>
<dbReference type="PANTHER" id="PTHR23309:SF51">
    <property type="entry name" value="3-HYDROXYACYL-COA DEHYDROGENASE-RELATED"/>
    <property type="match status" value="1"/>
</dbReference>
<evidence type="ECO:0000256" key="6">
    <source>
        <dbReference type="ARBA" id="ARBA00023027"/>
    </source>
</evidence>
<evidence type="ECO:0000256" key="8">
    <source>
        <dbReference type="ARBA" id="ARBA00023140"/>
    </source>
</evidence>
<dbReference type="GO" id="GO:0004300">
    <property type="term" value="F:enoyl-CoA hydratase activity"/>
    <property type="evidence" value="ECO:0007669"/>
    <property type="project" value="UniProtKB-ARBA"/>
</dbReference>
<keyword evidence="4" id="KW-0442">Lipid degradation</keyword>
<protein>
    <submittedName>
        <fullName evidence="15">3-hydroxyacyl-CoA dehydrogenase</fullName>
    </submittedName>
</protein>
<dbReference type="FunFam" id="1.10.1040.50:FF:000006">
    <property type="entry name" value="Peroxisomal bifunctional enzyme"/>
    <property type="match status" value="1"/>
</dbReference>
<evidence type="ECO:0000256" key="7">
    <source>
        <dbReference type="ARBA" id="ARBA00023098"/>
    </source>
</evidence>
<dbReference type="Proteomes" id="UP000033588">
    <property type="component" value="Unassembled WGS sequence"/>
</dbReference>
<evidence type="ECO:0000313" key="15">
    <source>
        <dbReference type="EMBL" id="KJZ49707.1"/>
    </source>
</evidence>
<dbReference type="Pfam" id="PF00378">
    <property type="entry name" value="ECH_1"/>
    <property type="match status" value="1"/>
</dbReference>
<evidence type="ECO:0000313" key="16">
    <source>
        <dbReference type="Proteomes" id="UP000033588"/>
    </source>
</evidence>
<dbReference type="InterPro" id="IPR036291">
    <property type="entry name" value="NAD(P)-bd_dom_sf"/>
</dbReference>
<comment type="catalytic activity">
    <reaction evidence="12">
        <text>a (3S)-3-hydroxyacyl-CoA + NAD(+) = a 3-oxoacyl-CoA + NADH + H(+)</text>
        <dbReference type="Rhea" id="RHEA:22432"/>
        <dbReference type="ChEBI" id="CHEBI:15378"/>
        <dbReference type="ChEBI" id="CHEBI:57318"/>
        <dbReference type="ChEBI" id="CHEBI:57540"/>
        <dbReference type="ChEBI" id="CHEBI:57945"/>
        <dbReference type="ChEBI" id="CHEBI:90726"/>
        <dbReference type="EC" id="1.1.1.35"/>
    </reaction>
</comment>
<dbReference type="RefSeq" id="WP_046038020.1">
    <property type="nucleotide sequence ID" value="NZ_LACC01000006.1"/>
</dbReference>
<evidence type="ECO:0000256" key="9">
    <source>
        <dbReference type="ARBA" id="ARBA00023235"/>
    </source>
</evidence>
<evidence type="ECO:0000256" key="10">
    <source>
        <dbReference type="ARBA" id="ARBA00023239"/>
    </source>
</evidence>
<dbReference type="Gene3D" id="1.10.1040.50">
    <property type="match status" value="1"/>
</dbReference>
<keyword evidence="5" id="KW-0560">Oxidoreductase</keyword>
<reference evidence="15 16" key="1">
    <citation type="submission" date="2015-03" db="EMBL/GenBank/DDBJ databases">
        <title>Comparative genomics of Pseudomonas insights into diversity of traits involved in vanlence and defense.</title>
        <authorList>
            <person name="Qin Y."/>
        </authorList>
    </citation>
    <scope>NUCLEOTIDE SEQUENCE [LARGE SCALE GENOMIC DNA]</scope>
    <source>
        <strain evidence="15 16">C8</strain>
    </source>
</reference>
<dbReference type="Pfam" id="PF02737">
    <property type="entry name" value="3HCDH_N"/>
    <property type="match status" value="1"/>
</dbReference>
<dbReference type="OrthoDB" id="5389341at2"/>
<comment type="caution">
    <text evidence="15">The sequence shown here is derived from an EMBL/GenBank/DDBJ whole genome shotgun (WGS) entry which is preliminary data.</text>
</comment>
<dbReference type="SUPFAM" id="SSF51735">
    <property type="entry name" value="NAD(P)-binding Rossmann-fold domains"/>
    <property type="match status" value="1"/>
</dbReference>
<gene>
    <name evidence="15" type="ORF">VC35_04440</name>
</gene>
<dbReference type="CDD" id="cd06558">
    <property type="entry name" value="crotonase-like"/>
    <property type="match status" value="1"/>
</dbReference>
<dbReference type="InterPro" id="IPR006108">
    <property type="entry name" value="3HC_DH_C"/>
</dbReference>
<feature type="domain" description="3-hydroxyacyl-CoA dehydrogenase NAD binding" evidence="14">
    <location>
        <begin position="300"/>
        <end position="476"/>
    </location>
</feature>
<dbReference type="InterPro" id="IPR006176">
    <property type="entry name" value="3-OHacyl-CoA_DH_NAD-bd"/>
</dbReference>